<keyword evidence="3" id="KW-1185">Reference proteome</keyword>
<feature type="region of interest" description="Disordered" evidence="1">
    <location>
        <begin position="1"/>
        <end position="62"/>
    </location>
</feature>
<gene>
    <name evidence="2" type="ORF">Nepgr_006815</name>
</gene>
<proteinExistence type="predicted"/>
<evidence type="ECO:0000256" key="1">
    <source>
        <dbReference type="SAM" id="MobiDB-lite"/>
    </source>
</evidence>
<dbReference type="AlphaFoldDB" id="A0AAD3S5T8"/>
<sequence>MEGYPPFSSNGKHPPAGAKFRRKVEDNFSQERPATTPTRETQSPRAKQRREMVELSTGGAGRDDILKTKIERELSHLPLVSLTAFFGIFGASGIEPGWGGT</sequence>
<organism evidence="2 3">
    <name type="scientific">Nepenthes gracilis</name>
    <name type="common">Slender pitcher plant</name>
    <dbReference type="NCBI Taxonomy" id="150966"/>
    <lineage>
        <taxon>Eukaryota</taxon>
        <taxon>Viridiplantae</taxon>
        <taxon>Streptophyta</taxon>
        <taxon>Embryophyta</taxon>
        <taxon>Tracheophyta</taxon>
        <taxon>Spermatophyta</taxon>
        <taxon>Magnoliopsida</taxon>
        <taxon>eudicotyledons</taxon>
        <taxon>Gunneridae</taxon>
        <taxon>Pentapetalae</taxon>
        <taxon>Caryophyllales</taxon>
        <taxon>Nepenthaceae</taxon>
        <taxon>Nepenthes</taxon>
    </lineage>
</organism>
<evidence type="ECO:0000313" key="2">
    <source>
        <dbReference type="EMBL" id="GMH04975.1"/>
    </source>
</evidence>
<evidence type="ECO:0000313" key="3">
    <source>
        <dbReference type="Proteomes" id="UP001279734"/>
    </source>
</evidence>
<name>A0AAD3S5T8_NEPGR</name>
<feature type="compositionally biased region" description="Polar residues" evidence="1">
    <location>
        <begin position="30"/>
        <end position="45"/>
    </location>
</feature>
<accession>A0AAD3S5T8</accession>
<dbReference type="Proteomes" id="UP001279734">
    <property type="component" value="Unassembled WGS sequence"/>
</dbReference>
<dbReference type="EMBL" id="BSYO01000005">
    <property type="protein sequence ID" value="GMH04975.1"/>
    <property type="molecule type" value="Genomic_DNA"/>
</dbReference>
<reference evidence="2" key="1">
    <citation type="submission" date="2023-05" db="EMBL/GenBank/DDBJ databases">
        <title>Nepenthes gracilis genome sequencing.</title>
        <authorList>
            <person name="Fukushima K."/>
        </authorList>
    </citation>
    <scope>NUCLEOTIDE SEQUENCE</scope>
    <source>
        <strain evidence="2">SING2019-196</strain>
    </source>
</reference>
<protein>
    <submittedName>
        <fullName evidence="2">Uncharacterized protein</fullName>
    </submittedName>
</protein>
<comment type="caution">
    <text evidence="2">The sequence shown here is derived from an EMBL/GenBank/DDBJ whole genome shotgun (WGS) entry which is preliminary data.</text>
</comment>